<dbReference type="PANTHER" id="PTHR11475">
    <property type="entry name" value="OXIDASE/PEROXIDASE"/>
    <property type="match status" value="1"/>
</dbReference>
<dbReference type="InterPro" id="IPR037120">
    <property type="entry name" value="Haem_peroxidase_sf_animal"/>
</dbReference>
<sequence>MRVHGYGDETAGVCPFSGAGDGGTTRSAVSRRAVLAGLAGIAALPVMSGTALAAPVRRPPAPTSTPAPPPPARRPRAARGAHAVGNPRGSDIAVRAGRDKEARFGVMFKKLPAFSPPDALLTALAVAMNDGKAPLSDVKDSDVAFDIAGIPAGYIYLGQFIDHDMTLDKTPLTQQQQDPRAMTNYDTPRFDLASVYGKGPAGSPELYDPARPGHLLCNDHDGVRDLPRDDVGAAYLGDPRNDENLIVAQLHAVFLRLHNKLRDEGKTFEQAQQLVRWHYQWLIVNDYLPRIVGRDVVDRLVRRRRGGPIEFVGRFYKPRNPRKPYMPVEYSGAAYRFGHSMIRAEYEVHDQHTVPIFANEGHQDLRGNRPVPADLWIDWNYFFEIPGMSTPDDRNMSRKIDTQLSLPLSTLPPTVVAPTAGAIVSLAERNLLRGKRLGLPAGQDVAVAMGLEPLTNQQLGLTDPGWKGKAPLWFYVLKEAELLGGNRLGPVGGTIVAEVVLGLMACDTTSYFTANPGFDPGPGYSMGDFLLWADAIDPRAFEAPEDEPAEEEPAEGEDGEVEEEAPHEEEPEDDEDPELLEPGEAPDPAATSPVPGPVV</sequence>
<evidence type="ECO:0000256" key="4">
    <source>
        <dbReference type="SAM" id="MobiDB-lite"/>
    </source>
</evidence>
<organism evidence="6 7">
    <name type="scientific">Geodermatophilus obscurus (strain ATCC 25078 / DSM 43160 / JCM 3152 / CCUG 61914 / KCC A-0152 / KCTC 9177 / NBRC 13315 / NRRL B-3577 / G-20)</name>
    <dbReference type="NCBI Taxonomy" id="526225"/>
    <lineage>
        <taxon>Bacteria</taxon>
        <taxon>Bacillati</taxon>
        <taxon>Actinomycetota</taxon>
        <taxon>Actinomycetes</taxon>
        <taxon>Geodermatophilales</taxon>
        <taxon>Geodermatophilaceae</taxon>
        <taxon>Geodermatophilus</taxon>
    </lineage>
</organism>
<dbReference type="GO" id="GO:0005576">
    <property type="term" value="C:extracellular region"/>
    <property type="evidence" value="ECO:0007669"/>
    <property type="project" value="UniProtKB-SubCell"/>
</dbReference>
<dbReference type="CDD" id="cd09819">
    <property type="entry name" value="An_peroxidase_bacterial_1"/>
    <property type="match status" value="1"/>
</dbReference>
<protein>
    <submittedName>
        <fullName evidence="6">Animal heme peroxidase</fullName>
    </submittedName>
</protein>
<accession>D2S8G4</accession>
<dbReference type="KEGG" id="gob:Gobs_0822"/>
<reference evidence="6 7" key="1">
    <citation type="journal article" date="2010" name="Stand. Genomic Sci.">
        <title>Complete genome sequence of Geodermatophilus obscurus type strain (G-20).</title>
        <authorList>
            <person name="Ivanova N."/>
            <person name="Sikorski J."/>
            <person name="Jando M."/>
            <person name="Munk C."/>
            <person name="Lapidus A."/>
            <person name="Glavina Del Rio T."/>
            <person name="Copeland A."/>
            <person name="Tice H."/>
            <person name="Cheng J.-F."/>
            <person name="Lucas S."/>
            <person name="Chen F."/>
            <person name="Nolan M."/>
            <person name="Bruce D."/>
            <person name="Goodwin L."/>
            <person name="Pitluck S."/>
            <person name="Mavromatis K."/>
            <person name="Mikhailova N."/>
            <person name="Pati A."/>
            <person name="Chen A."/>
            <person name="Palaniappan K."/>
            <person name="Land M."/>
            <person name="Hauser L."/>
            <person name="Chang Y.-J."/>
            <person name="Jeffries C.D."/>
            <person name="Meincke L."/>
            <person name="Brettin T."/>
            <person name="Detter J.C."/>
            <person name="Detter J.C."/>
            <person name="Rohde M."/>
            <person name="Goeker M."/>
            <person name="Bristow J."/>
            <person name="Eisen J.A."/>
            <person name="Markowitz V."/>
            <person name="Hugenholtz P."/>
            <person name="Kyrpides N.C."/>
            <person name="Klenk H.-P."/>
        </authorList>
    </citation>
    <scope>NUCLEOTIDE SEQUENCE [LARGE SCALE GENOMIC DNA]</scope>
    <source>
        <strain evidence="7">ATCC 25078 / DSM 43160 / JCM 3152 / KCC A-0152 / KCTC 9177 / NBRC 13315 / NRRL B-3577 / G-20</strain>
    </source>
</reference>
<dbReference type="InterPro" id="IPR019791">
    <property type="entry name" value="Haem_peroxidase_animal"/>
</dbReference>
<keyword evidence="5" id="KW-1133">Transmembrane helix</keyword>
<dbReference type="InterPro" id="IPR010255">
    <property type="entry name" value="Haem_peroxidase_sf"/>
</dbReference>
<dbReference type="Pfam" id="PF03098">
    <property type="entry name" value="An_peroxidase"/>
    <property type="match status" value="1"/>
</dbReference>
<feature type="region of interest" description="Disordered" evidence="4">
    <location>
        <begin position="54"/>
        <end position="91"/>
    </location>
</feature>
<dbReference type="Gene3D" id="1.10.640.10">
    <property type="entry name" value="Haem peroxidase domain superfamily, animal type"/>
    <property type="match status" value="1"/>
</dbReference>
<dbReference type="GO" id="GO:0004601">
    <property type="term" value="F:peroxidase activity"/>
    <property type="evidence" value="ECO:0007669"/>
    <property type="project" value="UniProtKB-KW"/>
</dbReference>
<evidence type="ECO:0000256" key="3">
    <source>
        <dbReference type="ARBA" id="ARBA00023180"/>
    </source>
</evidence>
<dbReference type="HOGENOM" id="CLU_027852_0_0_11"/>
<dbReference type="RefSeq" id="WP_012947027.1">
    <property type="nucleotide sequence ID" value="NC_013757.1"/>
</dbReference>
<keyword evidence="5" id="KW-0472">Membrane</keyword>
<feature type="compositionally biased region" description="Acidic residues" evidence="4">
    <location>
        <begin position="543"/>
        <end position="581"/>
    </location>
</feature>
<keyword evidence="2" id="KW-0964">Secreted</keyword>
<evidence type="ECO:0000256" key="1">
    <source>
        <dbReference type="ARBA" id="ARBA00004613"/>
    </source>
</evidence>
<feature type="region of interest" description="Disordered" evidence="4">
    <location>
        <begin position="542"/>
        <end position="599"/>
    </location>
</feature>
<dbReference type="PANTHER" id="PTHR11475:SF4">
    <property type="entry name" value="CHORION PEROXIDASE"/>
    <property type="match status" value="1"/>
</dbReference>
<comment type="subcellular location">
    <subcellularLocation>
        <location evidence="1">Secreted</location>
    </subcellularLocation>
</comment>
<proteinExistence type="predicted"/>
<dbReference type="STRING" id="526225.Gobs_0822"/>
<evidence type="ECO:0000313" key="6">
    <source>
        <dbReference type="EMBL" id="ADB73586.1"/>
    </source>
</evidence>
<evidence type="ECO:0000256" key="2">
    <source>
        <dbReference type="ARBA" id="ARBA00022525"/>
    </source>
</evidence>
<keyword evidence="6" id="KW-0560">Oxidoreductase</keyword>
<reference evidence="7" key="2">
    <citation type="submission" date="2010-01" db="EMBL/GenBank/DDBJ databases">
        <title>The complete genome of Geodermatophilus obscurus DSM 43160.</title>
        <authorList>
            <consortium name="US DOE Joint Genome Institute (JGI-PGF)"/>
            <person name="Lucas S."/>
            <person name="Copeland A."/>
            <person name="Lapidus A."/>
            <person name="Glavina del Rio T."/>
            <person name="Dalin E."/>
            <person name="Tice H."/>
            <person name="Bruce D."/>
            <person name="Goodwin L."/>
            <person name="Pitluck S."/>
            <person name="Kyrpides N."/>
            <person name="Mavromatis K."/>
            <person name="Ivanova N."/>
            <person name="Munk A.C."/>
            <person name="Brettin T."/>
            <person name="Detter J.C."/>
            <person name="Han C."/>
            <person name="Larimer F."/>
            <person name="Land M."/>
            <person name="Hauser L."/>
            <person name="Markowitz V."/>
            <person name="Cheng J.-F."/>
            <person name="Hugenholtz P."/>
            <person name="Woyke T."/>
            <person name="Wu D."/>
            <person name="Jando M."/>
            <person name="Schneider S."/>
            <person name="Klenk H.-P."/>
            <person name="Eisen J.A."/>
        </authorList>
    </citation>
    <scope>NUCLEOTIDE SEQUENCE [LARGE SCALE GENOMIC DNA]</scope>
    <source>
        <strain evidence="7">ATCC 25078 / DSM 43160 / JCM 3152 / KCC A-0152 / KCTC 9177 / NBRC 13315 / NRRL B-3577 / G-20</strain>
    </source>
</reference>
<keyword evidence="5" id="KW-0812">Transmembrane</keyword>
<gene>
    <name evidence="6" type="ordered locus">Gobs_0822</name>
</gene>
<dbReference type="GO" id="GO:0006979">
    <property type="term" value="P:response to oxidative stress"/>
    <property type="evidence" value="ECO:0007669"/>
    <property type="project" value="InterPro"/>
</dbReference>
<dbReference type="Proteomes" id="UP000001382">
    <property type="component" value="Chromosome"/>
</dbReference>
<evidence type="ECO:0000256" key="5">
    <source>
        <dbReference type="SAM" id="Phobius"/>
    </source>
</evidence>
<feature type="compositionally biased region" description="Pro residues" evidence="4">
    <location>
        <begin position="57"/>
        <end position="72"/>
    </location>
</feature>
<dbReference type="GO" id="GO:0020037">
    <property type="term" value="F:heme binding"/>
    <property type="evidence" value="ECO:0007669"/>
    <property type="project" value="InterPro"/>
</dbReference>
<feature type="transmembrane region" description="Helical" evidence="5">
    <location>
        <begin position="33"/>
        <end position="54"/>
    </location>
</feature>
<dbReference type="OrthoDB" id="105077at2"/>
<name>D2S8G4_GEOOG</name>
<dbReference type="EMBL" id="CP001867">
    <property type="protein sequence ID" value="ADB73586.1"/>
    <property type="molecule type" value="Genomic_DNA"/>
</dbReference>
<keyword evidence="7" id="KW-1185">Reference proteome</keyword>
<dbReference type="eggNOG" id="COG2373">
    <property type="taxonomic scope" value="Bacteria"/>
</dbReference>
<feature type="region of interest" description="Disordered" evidence="4">
    <location>
        <begin position="1"/>
        <end position="25"/>
    </location>
</feature>
<keyword evidence="6" id="KW-0575">Peroxidase</keyword>
<keyword evidence="3" id="KW-0325">Glycoprotein</keyword>
<dbReference type="PeroxiBase" id="7787">
    <property type="entry name" value="GobPxc01"/>
</dbReference>
<dbReference type="SUPFAM" id="SSF48113">
    <property type="entry name" value="Heme-dependent peroxidases"/>
    <property type="match status" value="1"/>
</dbReference>
<evidence type="ECO:0000313" key="7">
    <source>
        <dbReference type="Proteomes" id="UP000001382"/>
    </source>
</evidence>
<dbReference type="AlphaFoldDB" id="D2S8G4"/>